<evidence type="ECO:0000259" key="6">
    <source>
        <dbReference type="PROSITE" id="PS51292"/>
    </source>
</evidence>
<dbReference type="GO" id="GO:0008270">
    <property type="term" value="F:zinc ion binding"/>
    <property type="evidence" value="ECO:0007669"/>
    <property type="project" value="UniProtKB-KW"/>
</dbReference>
<keyword evidence="1" id="KW-0479">Metal-binding</keyword>
<protein>
    <recommendedName>
        <fullName evidence="6">RING-CH-type domain-containing protein</fullName>
    </recommendedName>
</protein>
<dbReference type="PANTHER" id="PTHR46347:SF1">
    <property type="entry name" value="RING_FYVE_PHD ZINC FINGER SUPERFAMILY PROTEIN"/>
    <property type="match status" value="1"/>
</dbReference>
<sequence>MSATPPQSNQTVEQNSSSQYGTVVIPIEPSSSTHIGSSDVDHKSADERQRLLSHDARMDSAHAIIGIGKSSSASLKPNETGGSPRCRICSGSSDKEDSELGSLISPCRCKGTARYIHLGCLRRATSTTKESSFRCDTCQYQYSLSRLWKAKILGFWGLPYITASIVYLALFYVLALVGRILNDQKVWEWKQLLKDHLKGPLTSVMGVDWTDLAWGASIIAIIGIFVISFAVFTDRCIAACGGTRRAPVGDCASCCSHYLYWALKIVFLPVFMVVG</sequence>
<keyword evidence="5" id="KW-0472">Membrane</keyword>
<dbReference type="InterPro" id="IPR011016">
    <property type="entry name" value="Znf_RING-CH"/>
</dbReference>
<accession>A0A9P6MAD8</accession>
<dbReference type="Pfam" id="PF12906">
    <property type="entry name" value="RINGv"/>
    <property type="match status" value="1"/>
</dbReference>
<keyword evidence="5" id="KW-1133">Transmembrane helix</keyword>
<feature type="transmembrane region" description="Helical" evidence="5">
    <location>
        <begin position="153"/>
        <end position="177"/>
    </location>
</feature>
<keyword evidence="3" id="KW-0862">Zinc</keyword>
<feature type="compositionally biased region" description="Polar residues" evidence="4">
    <location>
        <begin position="1"/>
        <end position="21"/>
    </location>
</feature>
<dbReference type="CDD" id="cd16495">
    <property type="entry name" value="RING_CH-C4HC3_MARCH"/>
    <property type="match status" value="1"/>
</dbReference>
<dbReference type="Proteomes" id="UP000749646">
    <property type="component" value="Unassembled WGS sequence"/>
</dbReference>
<evidence type="ECO:0000313" key="8">
    <source>
        <dbReference type="Proteomes" id="UP000749646"/>
    </source>
</evidence>
<evidence type="ECO:0000256" key="4">
    <source>
        <dbReference type="SAM" id="MobiDB-lite"/>
    </source>
</evidence>
<keyword evidence="8" id="KW-1185">Reference proteome</keyword>
<dbReference type="PROSITE" id="PS51292">
    <property type="entry name" value="ZF_RING_CH"/>
    <property type="match status" value="1"/>
</dbReference>
<evidence type="ECO:0000313" key="7">
    <source>
        <dbReference type="EMBL" id="KAF9984584.1"/>
    </source>
</evidence>
<proteinExistence type="predicted"/>
<dbReference type="PANTHER" id="PTHR46347">
    <property type="entry name" value="RING/FYVE/PHD ZINC FINGER SUPERFAMILY PROTEIN"/>
    <property type="match status" value="1"/>
</dbReference>
<organism evidence="7 8">
    <name type="scientific">Modicella reniformis</name>
    <dbReference type="NCBI Taxonomy" id="1440133"/>
    <lineage>
        <taxon>Eukaryota</taxon>
        <taxon>Fungi</taxon>
        <taxon>Fungi incertae sedis</taxon>
        <taxon>Mucoromycota</taxon>
        <taxon>Mortierellomycotina</taxon>
        <taxon>Mortierellomycetes</taxon>
        <taxon>Mortierellales</taxon>
        <taxon>Mortierellaceae</taxon>
        <taxon>Modicella</taxon>
    </lineage>
</organism>
<dbReference type="AlphaFoldDB" id="A0A9P6MAD8"/>
<dbReference type="InterPro" id="IPR013083">
    <property type="entry name" value="Znf_RING/FYVE/PHD"/>
</dbReference>
<name>A0A9P6MAD8_9FUNG</name>
<feature type="region of interest" description="Disordered" evidence="4">
    <location>
        <begin position="1"/>
        <end position="45"/>
    </location>
</feature>
<feature type="transmembrane region" description="Helical" evidence="5">
    <location>
        <begin position="212"/>
        <end position="232"/>
    </location>
</feature>
<dbReference type="OrthoDB" id="264354at2759"/>
<evidence type="ECO:0000256" key="3">
    <source>
        <dbReference type="ARBA" id="ARBA00022833"/>
    </source>
</evidence>
<feature type="domain" description="RING-CH-type" evidence="6">
    <location>
        <begin position="78"/>
        <end position="145"/>
    </location>
</feature>
<evidence type="ECO:0000256" key="1">
    <source>
        <dbReference type="ARBA" id="ARBA00022723"/>
    </source>
</evidence>
<evidence type="ECO:0000256" key="2">
    <source>
        <dbReference type="ARBA" id="ARBA00022771"/>
    </source>
</evidence>
<keyword evidence="5" id="KW-0812">Transmembrane</keyword>
<dbReference type="EMBL" id="JAAAHW010003372">
    <property type="protein sequence ID" value="KAF9984584.1"/>
    <property type="molecule type" value="Genomic_DNA"/>
</dbReference>
<dbReference type="Gene3D" id="3.30.40.10">
    <property type="entry name" value="Zinc/RING finger domain, C3HC4 (zinc finger)"/>
    <property type="match status" value="1"/>
</dbReference>
<dbReference type="SMART" id="SM00744">
    <property type="entry name" value="RINGv"/>
    <property type="match status" value="1"/>
</dbReference>
<keyword evidence="2" id="KW-0863">Zinc-finger</keyword>
<evidence type="ECO:0000256" key="5">
    <source>
        <dbReference type="SAM" id="Phobius"/>
    </source>
</evidence>
<feature type="non-terminal residue" evidence="7">
    <location>
        <position position="1"/>
    </location>
</feature>
<comment type="caution">
    <text evidence="7">The sequence shown here is derived from an EMBL/GenBank/DDBJ whole genome shotgun (WGS) entry which is preliminary data.</text>
</comment>
<dbReference type="SUPFAM" id="SSF57850">
    <property type="entry name" value="RING/U-box"/>
    <property type="match status" value="1"/>
</dbReference>
<gene>
    <name evidence="7" type="ORF">BGZ65_000065</name>
</gene>
<reference evidence="7" key="1">
    <citation type="journal article" date="2020" name="Fungal Divers.">
        <title>Resolving the Mortierellaceae phylogeny through synthesis of multi-gene phylogenetics and phylogenomics.</title>
        <authorList>
            <person name="Vandepol N."/>
            <person name="Liber J."/>
            <person name="Desiro A."/>
            <person name="Na H."/>
            <person name="Kennedy M."/>
            <person name="Barry K."/>
            <person name="Grigoriev I.V."/>
            <person name="Miller A.N."/>
            <person name="O'Donnell K."/>
            <person name="Stajich J.E."/>
            <person name="Bonito G."/>
        </authorList>
    </citation>
    <scope>NUCLEOTIDE SEQUENCE</scope>
    <source>
        <strain evidence="7">MES-2147</strain>
    </source>
</reference>